<protein>
    <submittedName>
        <fullName evidence="2">Uncharacterized protein</fullName>
    </submittedName>
</protein>
<feature type="transmembrane region" description="Helical" evidence="1">
    <location>
        <begin position="12"/>
        <end position="31"/>
    </location>
</feature>
<gene>
    <name evidence="2" type="ORF">BJX63DRAFT_429045</name>
</gene>
<comment type="caution">
    <text evidence="2">The sequence shown here is derived from an EMBL/GenBank/DDBJ whole genome shotgun (WGS) entry which is preliminary data.</text>
</comment>
<dbReference type="Proteomes" id="UP001610334">
    <property type="component" value="Unassembled WGS sequence"/>
</dbReference>
<dbReference type="InterPro" id="IPR052337">
    <property type="entry name" value="SAT4-like"/>
</dbReference>
<evidence type="ECO:0000313" key="2">
    <source>
        <dbReference type="EMBL" id="KAL2818544.1"/>
    </source>
</evidence>
<dbReference type="EMBL" id="JBFXLT010000013">
    <property type="protein sequence ID" value="KAL2818544.1"/>
    <property type="molecule type" value="Genomic_DNA"/>
</dbReference>
<keyword evidence="3" id="KW-1185">Reference proteome</keyword>
<dbReference type="PANTHER" id="PTHR33048:SF2">
    <property type="entry name" value="SRPK"/>
    <property type="match status" value="1"/>
</dbReference>
<evidence type="ECO:0000256" key="1">
    <source>
        <dbReference type="SAM" id="Phobius"/>
    </source>
</evidence>
<sequence>MIETSPFITEGAIEFGLAILAVIVRLFSIWKLVSFRKWGGDDYFCILAAVLLTVSLTPSVARKDLLTIKLQLLMVPIFLIGKLLGTNTGWTPEEIDQFDSGEIDRMETGSKLVIVGWIGYISVTRSLEGPALLYYNRIMSGVSQQISIRVCAGYCVLSYLALLLTIFLHCLPFSKNWQMRPDLGLNCSARYSVYIVEHHKRYVYHLHSDPPTSHQSATILVGALLGTGVFIIIAALIRCVLSLLNISSTNVTAVWAAREMVVAFGAVNAPAIKPLFNPSTWKSRSRRLRREPKTPTTARVVLEGPQKYLQTENHEGSGQRVSSQRRQLPYRATVWTVRPTAH</sequence>
<dbReference type="PANTHER" id="PTHR33048">
    <property type="entry name" value="PTH11-LIKE INTEGRAL MEMBRANE PROTEIN (AFU_ORTHOLOGUE AFUA_5G11245)"/>
    <property type="match status" value="1"/>
</dbReference>
<feature type="transmembrane region" description="Helical" evidence="1">
    <location>
        <begin position="217"/>
        <end position="237"/>
    </location>
</feature>
<keyword evidence="1" id="KW-0812">Transmembrane</keyword>
<evidence type="ECO:0000313" key="3">
    <source>
        <dbReference type="Proteomes" id="UP001610334"/>
    </source>
</evidence>
<keyword evidence="1" id="KW-0472">Membrane</keyword>
<feature type="transmembrane region" description="Helical" evidence="1">
    <location>
        <begin position="146"/>
        <end position="168"/>
    </location>
</feature>
<proteinExistence type="predicted"/>
<name>A0ABR4HSS1_9EURO</name>
<feature type="transmembrane region" description="Helical" evidence="1">
    <location>
        <begin position="43"/>
        <end position="61"/>
    </location>
</feature>
<keyword evidence="1" id="KW-1133">Transmembrane helix</keyword>
<organism evidence="2 3">
    <name type="scientific">Aspergillus granulosus</name>
    <dbReference type="NCBI Taxonomy" id="176169"/>
    <lineage>
        <taxon>Eukaryota</taxon>
        <taxon>Fungi</taxon>
        <taxon>Dikarya</taxon>
        <taxon>Ascomycota</taxon>
        <taxon>Pezizomycotina</taxon>
        <taxon>Eurotiomycetes</taxon>
        <taxon>Eurotiomycetidae</taxon>
        <taxon>Eurotiales</taxon>
        <taxon>Aspergillaceae</taxon>
        <taxon>Aspergillus</taxon>
        <taxon>Aspergillus subgen. Nidulantes</taxon>
    </lineage>
</organism>
<reference evidence="2 3" key="1">
    <citation type="submission" date="2024-07" db="EMBL/GenBank/DDBJ databases">
        <title>Section-level genome sequencing and comparative genomics of Aspergillus sections Usti and Cavernicolus.</title>
        <authorList>
            <consortium name="Lawrence Berkeley National Laboratory"/>
            <person name="Nybo J.L."/>
            <person name="Vesth T.C."/>
            <person name="Theobald S."/>
            <person name="Frisvad J.C."/>
            <person name="Larsen T.O."/>
            <person name="Kjaerboelling I."/>
            <person name="Rothschild-Mancinelli K."/>
            <person name="Lyhne E.K."/>
            <person name="Kogle M.E."/>
            <person name="Barry K."/>
            <person name="Clum A."/>
            <person name="Na H."/>
            <person name="Ledsgaard L."/>
            <person name="Lin J."/>
            <person name="Lipzen A."/>
            <person name="Kuo A."/>
            <person name="Riley R."/>
            <person name="Mondo S."/>
            <person name="Labutti K."/>
            <person name="Haridas S."/>
            <person name="Pangalinan J."/>
            <person name="Salamov A.A."/>
            <person name="Simmons B.A."/>
            <person name="Magnuson J.K."/>
            <person name="Chen J."/>
            <person name="Drula E."/>
            <person name="Henrissat B."/>
            <person name="Wiebenga A."/>
            <person name="Lubbers R.J."/>
            <person name="Gomes A.C."/>
            <person name="Makela M.R."/>
            <person name="Stajich J."/>
            <person name="Grigoriev I.V."/>
            <person name="Mortensen U.H."/>
            <person name="De Vries R.P."/>
            <person name="Baker S.E."/>
            <person name="Andersen M.R."/>
        </authorList>
    </citation>
    <scope>NUCLEOTIDE SEQUENCE [LARGE SCALE GENOMIC DNA]</scope>
    <source>
        <strain evidence="2 3">CBS 588.65</strain>
    </source>
</reference>
<accession>A0ABR4HSS1</accession>